<dbReference type="EMBL" id="QOUI01000007">
    <property type="protein sequence ID" value="RCK69193.1"/>
    <property type="molecule type" value="Genomic_DNA"/>
</dbReference>
<keyword evidence="5" id="KW-0645">Protease</keyword>
<evidence type="ECO:0000313" key="5">
    <source>
        <dbReference type="EMBL" id="RCK69193.1"/>
    </source>
</evidence>
<gene>
    <name evidence="5" type="primary">dacB</name>
    <name evidence="5" type="ORF">DT076_12740</name>
</gene>
<dbReference type="GO" id="GO:0000270">
    <property type="term" value="P:peptidoglycan metabolic process"/>
    <property type="evidence" value="ECO:0007669"/>
    <property type="project" value="TreeGrafter"/>
</dbReference>
<accession>A0A367YTH4</accession>
<dbReference type="NCBIfam" id="TIGR00666">
    <property type="entry name" value="PBP4"/>
    <property type="match status" value="1"/>
</dbReference>
<keyword evidence="4" id="KW-0812">Transmembrane</keyword>
<dbReference type="AlphaFoldDB" id="A0A367YTH4"/>
<dbReference type="Pfam" id="PF02113">
    <property type="entry name" value="Peptidase_S13"/>
    <property type="match status" value="2"/>
</dbReference>
<dbReference type="GO" id="GO:0006508">
    <property type="term" value="P:proteolysis"/>
    <property type="evidence" value="ECO:0007669"/>
    <property type="project" value="InterPro"/>
</dbReference>
<comment type="caution">
    <text evidence="5">The sequence shown here is derived from an EMBL/GenBank/DDBJ whole genome shotgun (WGS) entry which is preliminary data.</text>
</comment>
<keyword evidence="2 5" id="KW-0378">Hydrolase</keyword>
<comment type="similarity">
    <text evidence="1">Belongs to the peptidase S13 family.</text>
</comment>
<evidence type="ECO:0000256" key="4">
    <source>
        <dbReference type="SAM" id="Phobius"/>
    </source>
</evidence>
<feature type="region of interest" description="Disordered" evidence="3">
    <location>
        <begin position="1"/>
        <end position="25"/>
    </location>
</feature>
<dbReference type="PRINTS" id="PR00922">
    <property type="entry name" value="DADACBPTASE3"/>
</dbReference>
<dbReference type="Proteomes" id="UP000252770">
    <property type="component" value="Unassembled WGS sequence"/>
</dbReference>
<dbReference type="PANTHER" id="PTHR30023">
    <property type="entry name" value="D-ALANYL-D-ALANINE CARBOXYPEPTIDASE"/>
    <property type="match status" value="1"/>
</dbReference>
<protein>
    <submittedName>
        <fullName evidence="5">D-alanyl-D-alanine carboxypeptidase/D-alanyl-D-alanine-endopeptidase</fullName>
        <ecNumber evidence="5">3.4.16.4</ecNumber>
    </submittedName>
</protein>
<feature type="compositionally biased region" description="Polar residues" evidence="3">
    <location>
        <begin position="1"/>
        <end position="10"/>
    </location>
</feature>
<sequence length="487" mass="50055">MLLTAETPSSDDPPRDGDHTARRLSTGSRGVLTGLVALVVVLAVTVGAATLWGRSALYATGLLVDGGQPTVDPSALDPEPTPVAVEPTLLPAPEEGTPVDAAALAEALRRVPRTDVGGQLDLQVDDVATGSTLHREGAQPGIPASTLKLLTGAAALHLLGPDHRFTTAVQRRGAEWVLVGGGDPLLTLVREQGYPERASLQRLAELTRDAVEEAGLDAITLTVDADLFEGPDWSPTWPENYRDQVTPVVALVHDQGQLRGTSPGPREPDPVTAAADRFAGLLEEAGVSVQRGGTAADGEGETVAEVSSPPVSVLVEQMLQHSDNDIAEILLRQAAVAAGEPATFEGGATAVAGALADLGVPTDGVVTRDGSGLSRENRLGAPTLSVLLRLALSDDHPGLRPLVTGLPLAGGTGSLTSRYADAGSEAGLGQVHGKTGTLRGTHSLAGYTRTADGRLLVFAFLVNDAANDYAARVWLDRASAAVAACGC</sequence>
<evidence type="ECO:0000256" key="3">
    <source>
        <dbReference type="SAM" id="MobiDB-lite"/>
    </source>
</evidence>
<keyword evidence="5" id="KW-0121">Carboxypeptidase</keyword>
<dbReference type="PANTHER" id="PTHR30023:SF0">
    <property type="entry name" value="PENICILLIN-SENSITIVE CARBOXYPEPTIDASE A"/>
    <property type="match status" value="1"/>
</dbReference>
<keyword evidence="4" id="KW-1133">Transmembrane helix</keyword>
<keyword evidence="6" id="KW-1185">Reference proteome</keyword>
<name>A0A367YTH4_9ACTN</name>
<dbReference type="Gene3D" id="3.40.710.10">
    <property type="entry name" value="DD-peptidase/beta-lactamase superfamily"/>
    <property type="match status" value="2"/>
</dbReference>
<keyword evidence="4" id="KW-0472">Membrane</keyword>
<feature type="transmembrane region" description="Helical" evidence="4">
    <location>
        <begin position="31"/>
        <end position="52"/>
    </location>
</feature>
<feature type="compositionally biased region" description="Basic and acidic residues" evidence="3">
    <location>
        <begin position="12"/>
        <end position="21"/>
    </location>
</feature>
<evidence type="ECO:0000256" key="2">
    <source>
        <dbReference type="ARBA" id="ARBA00022801"/>
    </source>
</evidence>
<dbReference type="GO" id="GO:0009002">
    <property type="term" value="F:serine-type D-Ala-D-Ala carboxypeptidase activity"/>
    <property type="evidence" value="ECO:0007669"/>
    <property type="project" value="UniProtKB-EC"/>
</dbReference>
<evidence type="ECO:0000313" key="6">
    <source>
        <dbReference type="Proteomes" id="UP000252770"/>
    </source>
</evidence>
<dbReference type="SUPFAM" id="SSF56601">
    <property type="entry name" value="beta-lactamase/transpeptidase-like"/>
    <property type="match status" value="1"/>
</dbReference>
<proteinExistence type="inferred from homology"/>
<evidence type="ECO:0000256" key="1">
    <source>
        <dbReference type="ARBA" id="ARBA00006096"/>
    </source>
</evidence>
<reference evidence="5 6" key="1">
    <citation type="submission" date="2018-07" db="EMBL/GenBank/DDBJ databases">
        <title>Desertimonas flava gen. nov. sp. nov.</title>
        <authorList>
            <person name="Liu S."/>
        </authorList>
    </citation>
    <scope>NUCLEOTIDE SEQUENCE [LARGE SCALE GENOMIC DNA]</scope>
    <source>
        <strain evidence="5 6">16Sb5-5</strain>
    </source>
</reference>
<dbReference type="InterPro" id="IPR012338">
    <property type="entry name" value="Beta-lactam/transpept-like"/>
</dbReference>
<organism evidence="5 6">
    <name type="scientific">Desertihabitans brevis</name>
    <dbReference type="NCBI Taxonomy" id="2268447"/>
    <lineage>
        <taxon>Bacteria</taxon>
        <taxon>Bacillati</taxon>
        <taxon>Actinomycetota</taxon>
        <taxon>Actinomycetes</taxon>
        <taxon>Propionibacteriales</taxon>
        <taxon>Propionibacteriaceae</taxon>
        <taxon>Desertihabitans</taxon>
    </lineage>
</organism>
<dbReference type="EC" id="3.4.16.4" evidence="5"/>
<dbReference type="InterPro" id="IPR000667">
    <property type="entry name" value="Peptidase_S13"/>
</dbReference>